<evidence type="ECO:0000256" key="1">
    <source>
        <dbReference type="SAM" id="MobiDB-lite"/>
    </source>
</evidence>
<evidence type="ECO:0000313" key="3">
    <source>
        <dbReference type="EMBL" id="MAA13752.1"/>
    </source>
</evidence>
<accession>A0A224YIU3</accession>
<dbReference type="Pfam" id="PF02098">
    <property type="entry name" value="His_binding"/>
    <property type="match status" value="1"/>
</dbReference>
<organism evidence="3">
    <name type="scientific">Rhipicephalus zambeziensis</name>
    <dbReference type="NCBI Taxonomy" id="60191"/>
    <lineage>
        <taxon>Eukaryota</taxon>
        <taxon>Metazoa</taxon>
        <taxon>Ecdysozoa</taxon>
        <taxon>Arthropoda</taxon>
        <taxon>Chelicerata</taxon>
        <taxon>Arachnida</taxon>
        <taxon>Acari</taxon>
        <taxon>Parasitiformes</taxon>
        <taxon>Ixodida</taxon>
        <taxon>Ixodoidea</taxon>
        <taxon>Ixodidae</taxon>
        <taxon>Rhipicephalinae</taxon>
        <taxon>Rhipicephalus</taxon>
        <taxon>Rhipicephalus</taxon>
    </lineage>
</organism>
<proteinExistence type="predicted"/>
<dbReference type="GO" id="GO:0030682">
    <property type="term" value="P:symbiont-mediated perturbation of host defenses"/>
    <property type="evidence" value="ECO:0007669"/>
    <property type="project" value="InterPro"/>
</dbReference>
<dbReference type="SUPFAM" id="SSF50814">
    <property type="entry name" value="Lipocalins"/>
    <property type="match status" value="1"/>
</dbReference>
<dbReference type="AlphaFoldDB" id="A0A224YIU3"/>
<protein>
    <recommendedName>
        <fullName evidence="4">Lipocalin</fullName>
    </recommendedName>
</protein>
<evidence type="ECO:0008006" key="4">
    <source>
        <dbReference type="Google" id="ProtNLM"/>
    </source>
</evidence>
<dbReference type="GO" id="GO:0043176">
    <property type="term" value="F:amine binding"/>
    <property type="evidence" value="ECO:0007669"/>
    <property type="project" value="InterPro"/>
</dbReference>
<dbReference type="InterPro" id="IPR012674">
    <property type="entry name" value="Calycin"/>
</dbReference>
<dbReference type="Gene3D" id="2.40.128.20">
    <property type="match status" value="1"/>
</dbReference>
<evidence type="ECO:0000256" key="2">
    <source>
        <dbReference type="SAM" id="SignalP"/>
    </source>
</evidence>
<sequence>MRITGSVSYVSLLAFFTVSSGKDNSVSAVEELSSPPHNRNMHGVKDNTTTRRRPRARKILKFPHNYWLLQRSDQADTSFTSGNSCVQLDYISVERGKGLAILSVLPEGTADWVEKLYDVSVSSTAPNILQYTEFDATENASAPVDYQVLFLAVNSCYIVEKTNRTTPPSVVNRSEKTRSRDCQVWVTRKKETGSDGRSVNKQAEEKCQQKSKQICGNLESVYRASCELDSVGSHHENYTSR</sequence>
<dbReference type="EMBL" id="GFPF01002606">
    <property type="protein sequence ID" value="MAA13752.1"/>
    <property type="molecule type" value="Transcribed_RNA"/>
</dbReference>
<keyword evidence="2" id="KW-0732">Signal</keyword>
<feature type="signal peptide" evidence="2">
    <location>
        <begin position="1"/>
        <end position="21"/>
    </location>
</feature>
<feature type="region of interest" description="Disordered" evidence="1">
    <location>
        <begin position="28"/>
        <end position="50"/>
    </location>
</feature>
<feature type="chain" id="PRO_5012510904" description="Lipocalin" evidence="2">
    <location>
        <begin position="22"/>
        <end position="241"/>
    </location>
</feature>
<name>A0A224YIU3_9ACAR</name>
<reference evidence="3" key="1">
    <citation type="journal article" date="2017" name="Parasit. Vectors">
        <title>Sialotranscriptomics of Rhipicephalus zambeziensis reveals intricate expression profiles of secretory proteins and suggests tight temporal transcriptional regulation during blood-feeding.</title>
        <authorList>
            <person name="de Castro M.H."/>
            <person name="de Klerk D."/>
            <person name="Pienaar R."/>
            <person name="Rees D.J.G."/>
            <person name="Mans B.J."/>
        </authorList>
    </citation>
    <scope>NUCLEOTIDE SEQUENCE</scope>
    <source>
        <tissue evidence="3">Salivary glands</tissue>
    </source>
</reference>
<dbReference type="InterPro" id="IPR002970">
    <property type="entry name" value="Tick_his-bd"/>
</dbReference>